<keyword evidence="1" id="KW-0472">Membrane</keyword>
<evidence type="ECO:0000259" key="2">
    <source>
        <dbReference type="Pfam" id="PF00535"/>
    </source>
</evidence>
<dbReference type="InterPro" id="IPR050834">
    <property type="entry name" value="Glycosyltransf_2"/>
</dbReference>
<keyword evidence="4" id="KW-1185">Reference proteome</keyword>
<feature type="transmembrane region" description="Helical" evidence="1">
    <location>
        <begin position="350"/>
        <end position="369"/>
    </location>
</feature>
<evidence type="ECO:0000313" key="4">
    <source>
        <dbReference type="Proteomes" id="UP001305815"/>
    </source>
</evidence>
<reference evidence="4" key="1">
    <citation type="journal article" date="2023" name="Int. J. Syst. Evol. Microbiol.">
        <title>Claveliimonas bilis gen. nov., sp. nov., deoxycholic acid-producing bacteria isolated from human faeces, and reclassification of Sellimonas monacensis Zenner et al. 2021 as Claveliimonas monacensis comb. nov.</title>
        <authorList>
            <person name="Hisatomi A."/>
            <person name="Kastawa N.W.E.P.G."/>
            <person name="Song I."/>
            <person name="Ohkuma M."/>
            <person name="Fukiya S."/>
            <person name="Sakamoto M."/>
        </authorList>
    </citation>
    <scope>NUCLEOTIDE SEQUENCE [LARGE SCALE GENOMIC DNA]</scope>
    <source>
        <strain evidence="4">12BBH14</strain>
    </source>
</reference>
<accession>A0ABM8I0I1</accession>
<feature type="domain" description="Glycosyltransferase 2-like" evidence="2">
    <location>
        <begin position="7"/>
        <end position="164"/>
    </location>
</feature>
<feature type="transmembrane region" description="Helical" evidence="1">
    <location>
        <begin position="248"/>
        <end position="264"/>
    </location>
</feature>
<sequence>MDRISFSIVVATKSRVRLLTELIESIDVARKNYSGDCEVLIVDDSIPEESEAVQAVCREHDCKYIFYENSVSAKRNYGVLQAKNDVVLFLDSDCICTEHIIERYAEKYTDEKIAAVAGPLEFVGEDTWFWKAIEATPFLTCFYLPRFLPKVEWGVTANFSVRRQVFLEVEGFDETFKRPAGEDVDLGMKICEKGYEINAAAEALVYHSKKTWIPVKAMFRRLNFYGTADCDLIHKHPDRGDVVLPKRSMLYIIYALFLVLAAIASGKWWVLAGIPLVFLVENIVMSHLVNRLSREKKATLCQQFVAQMLIHDSDFAYLKRCAVTGQFSDIRKQMIYYMGQYNGMLEIGSYNTWLQLLLLMGIAALIVFLL</sequence>
<dbReference type="InterPro" id="IPR001173">
    <property type="entry name" value="Glyco_trans_2-like"/>
</dbReference>
<dbReference type="EMBL" id="AP027742">
    <property type="protein sequence ID" value="BDZ76127.1"/>
    <property type="molecule type" value="Genomic_DNA"/>
</dbReference>
<dbReference type="RefSeq" id="WP_230107299.1">
    <property type="nucleotide sequence ID" value="NZ_AP024845.1"/>
</dbReference>
<evidence type="ECO:0000313" key="3">
    <source>
        <dbReference type="EMBL" id="BDZ76127.1"/>
    </source>
</evidence>
<keyword evidence="1" id="KW-1133">Transmembrane helix</keyword>
<gene>
    <name evidence="3" type="ORF">Lac1_03100</name>
</gene>
<dbReference type="PANTHER" id="PTHR43685">
    <property type="entry name" value="GLYCOSYLTRANSFERASE"/>
    <property type="match status" value="1"/>
</dbReference>
<organism evidence="3 4">
    <name type="scientific">Claveliimonas bilis</name>
    <dbReference type="NCBI Taxonomy" id="3028070"/>
    <lineage>
        <taxon>Bacteria</taxon>
        <taxon>Bacillati</taxon>
        <taxon>Bacillota</taxon>
        <taxon>Clostridia</taxon>
        <taxon>Lachnospirales</taxon>
        <taxon>Lachnospiraceae</taxon>
        <taxon>Claveliimonas</taxon>
    </lineage>
</organism>
<dbReference type="Proteomes" id="UP001305815">
    <property type="component" value="Chromosome"/>
</dbReference>
<evidence type="ECO:0000256" key="1">
    <source>
        <dbReference type="SAM" id="Phobius"/>
    </source>
</evidence>
<protein>
    <recommendedName>
        <fullName evidence="2">Glycosyltransferase 2-like domain-containing protein</fullName>
    </recommendedName>
</protein>
<name>A0ABM8I0I1_9FIRM</name>
<keyword evidence="1" id="KW-0812">Transmembrane</keyword>
<dbReference type="PANTHER" id="PTHR43685:SF3">
    <property type="entry name" value="SLR2126 PROTEIN"/>
    <property type="match status" value="1"/>
</dbReference>
<proteinExistence type="predicted"/>
<dbReference type="Pfam" id="PF00535">
    <property type="entry name" value="Glycos_transf_2"/>
    <property type="match status" value="1"/>
</dbReference>